<keyword evidence="8" id="KW-0966">Cell projection</keyword>
<keyword evidence="9" id="KW-1185">Reference proteome</keyword>
<feature type="domain" description="FlgD/Vpr Ig-like" evidence="6">
    <location>
        <begin position="101"/>
        <end position="175"/>
    </location>
</feature>
<evidence type="ECO:0000256" key="4">
    <source>
        <dbReference type="ARBA" id="ARBA00024746"/>
    </source>
</evidence>
<evidence type="ECO:0000259" key="7">
    <source>
        <dbReference type="Pfam" id="PF13861"/>
    </source>
</evidence>
<accession>A0ABU9DAR7</accession>
<keyword evidence="8" id="KW-0969">Cilium</keyword>
<reference evidence="8 9" key="1">
    <citation type="submission" date="2024-04" db="EMBL/GenBank/DDBJ databases">
        <authorList>
            <person name="Abashina T."/>
            <person name="Shaikin A."/>
        </authorList>
    </citation>
    <scope>NUCLEOTIDE SEQUENCE [LARGE SCALE GENOMIC DNA]</scope>
    <source>
        <strain evidence="8 9">AAFK</strain>
    </source>
</reference>
<feature type="domain" description="FlgD Tudor-like" evidence="7">
    <location>
        <begin position="83"/>
        <end position="217"/>
    </location>
</feature>
<dbReference type="InterPro" id="IPR025963">
    <property type="entry name" value="FLgD_Tudor"/>
</dbReference>
<dbReference type="Pfam" id="PF13860">
    <property type="entry name" value="FlgD_ig"/>
    <property type="match status" value="1"/>
</dbReference>
<evidence type="ECO:0000256" key="5">
    <source>
        <dbReference type="RuleBase" id="RU362076"/>
    </source>
</evidence>
<gene>
    <name evidence="8" type="ORF">WOB96_12560</name>
</gene>
<dbReference type="InterPro" id="IPR005648">
    <property type="entry name" value="FlgD"/>
</dbReference>
<evidence type="ECO:0000256" key="1">
    <source>
        <dbReference type="ARBA" id="ARBA00010577"/>
    </source>
</evidence>
<dbReference type="Pfam" id="PF13861">
    <property type="entry name" value="FLgD_tudor"/>
    <property type="match status" value="1"/>
</dbReference>
<dbReference type="RefSeq" id="WP_341371642.1">
    <property type="nucleotide sequence ID" value="NZ_JBBPCO010000013.1"/>
</dbReference>
<dbReference type="Gene3D" id="2.60.40.4070">
    <property type="match status" value="1"/>
</dbReference>
<dbReference type="Proteomes" id="UP001446205">
    <property type="component" value="Unassembled WGS sequence"/>
</dbReference>
<proteinExistence type="inferred from homology"/>
<evidence type="ECO:0000313" key="8">
    <source>
        <dbReference type="EMBL" id="MEK8090587.1"/>
    </source>
</evidence>
<comment type="function">
    <text evidence="4 5">Required for flagellar hook formation. May act as a scaffolding protein.</text>
</comment>
<comment type="similarity">
    <text evidence="1 5">Belongs to the FlgD family.</text>
</comment>
<keyword evidence="8" id="KW-0282">Flagellum</keyword>
<sequence length="220" mass="22526">MVQSVNSAIAGTTSAVASQPGQQQLGQNEFLKLMTTQLSNQNPLEPMDNGKFLAEMAQFSTATGIQQLQVSNQKLLDAMESGQGLQAASLMGRSVVAPGSQLTLAAGQGASAGFSLEAPADSVAVSIRDAAGQVVRTLTLGAQDAGTQSFQWDGKTESGEQAAAGNYSFSVQALAGGKPLNAEAFSVAPVQSVLFSPEGVKLELGNGLGRVALSQIKQII</sequence>
<evidence type="ECO:0000256" key="3">
    <source>
        <dbReference type="ARBA" id="ARBA00022795"/>
    </source>
</evidence>
<protein>
    <recommendedName>
        <fullName evidence="2 5">Basal-body rod modification protein FlgD</fullName>
    </recommendedName>
</protein>
<dbReference type="EMBL" id="JBBPCO010000013">
    <property type="protein sequence ID" value="MEK8090587.1"/>
    <property type="molecule type" value="Genomic_DNA"/>
</dbReference>
<evidence type="ECO:0000259" key="6">
    <source>
        <dbReference type="Pfam" id="PF13860"/>
    </source>
</evidence>
<organism evidence="8 9">
    <name type="scientific">Thermithiobacillus plumbiphilus</name>
    <dbReference type="NCBI Taxonomy" id="1729899"/>
    <lineage>
        <taxon>Bacteria</taxon>
        <taxon>Pseudomonadati</taxon>
        <taxon>Pseudomonadota</taxon>
        <taxon>Acidithiobacillia</taxon>
        <taxon>Acidithiobacillales</taxon>
        <taxon>Thermithiobacillaceae</taxon>
        <taxon>Thermithiobacillus</taxon>
    </lineage>
</organism>
<dbReference type="Gene3D" id="2.30.30.910">
    <property type="match status" value="1"/>
</dbReference>
<evidence type="ECO:0000313" key="9">
    <source>
        <dbReference type="Proteomes" id="UP001446205"/>
    </source>
</evidence>
<name>A0ABU9DAR7_9PROT</name>
<keyword evidence="3 5" id="KW-1005">Bacterial flagellum biogenesis</keyword>
<evidence type="ECO:0000256" key="2">
    <source>
        <dbReference type="ARBA" id="ARBA00016013"/>
    </source>
</evidence>
<dbReference type="Pfam" id="PF03963">
    <property type="entry name" value="FlgD"/>
    <property type="match status" value="1"/>
</dbReference>
<comment type="caution">
    <text evidence="8">The sequence shown here is derived from an EMBL/GenBank/DDBJ whole genome shotgun (WGS) entry which is preliminary data.</text>
</comment>
<dbReference type="InterPro" id="IPR025965">
    <property type="entry name" value="FlgD/Vpr_Ig-like"/>
</dbReference>